<protein>
    <recommendedName>
        <fullName evidence="1">DhaL domain-containing protein</fullName>
    </recommendedName>
</protein>
<dbReference type="PANTHER" id="PTHR33434">
    <property type="entry name" value="DEGV DOMAIN-CONTAINING PROTEIN DR_1986-RELATED"/>
    <property type="match status" value="1"/>
</dbReference>
<dbReference type="EMBL" id="BMFV01000001">
    <property type="protein sequence ID" value="GGH74815.1"/>
    <property type="molecule type" value="Genomic_DNA"/>
</dbReference>
<dbReference type="InterPro" id="IPR033470">
    <property type="entry name" value="FakA-like_C"/>
</dbReference>
<dbReference type="PROSITE" id="PS51480">
    <property type="entry name" value="DHAL"/>
    <property type="match status" value="1"/>
</dbReference>
<reference evidence="2" key="1">
    <citation type="journal article" date="2014" name="Int. J. Syst. Evol. Microbiol.">
        <title>Complete genome sequence of Corynebacterium casei LMG S-19264T (=DSM 44701T), isolated from a smear-ripened cheese.</title>
        <authorList>
            <consortium name="US DOE Joint Genome Institute (JGI-PGF)"/>
            <person name="Walter F."/>
            <person name="Albersmeier A."/>
            <person name="Kalinowski J."/>
            <person name="Ruckert C."/>
        </authorList>
    </citation>
    <scope>NUCLEOTIDE SEQUENCE</scope>
    <source>
        <strain evidence="2">CGMCC 1.12777</strain>
    </source>
</reference>
<reference evidence="2" key="2">
    <citation type="submission" date="2020-09" db="EMBL/GenBank/DDBJ databases">
        <authorList>
            <person name="Sun Q."/>
            <person name="Zhou Y."/>
        </authorList>
    </citation>
    <scope>NUCLEOTIDE SEQUENCE</scope>
    <source>
        <strain evidence="2">CGMCC 1.12777</strain>
    </source>
</reference>
<gene>
    <name evidence="2" type="primary">yloV</name>
    <name evidence="2" type="ORF">GCM10007096_03400</name>
</gene>
<dbReference type="Pfam" id="PF02734">
    <property type="entry name" value="Dak2"/>
    <property type="match status" value="1"/>
</dbReference>
<dbReference type="Pfam" id="PF21645">
    <property type="entry name" value="FakA-like_M"/>
    <property type="match status" value="1"/>
</dbReference>
<dbReference type="InterPro" id="IPR036117">
    <property type="entry name" value="DhaL_dom_sf"/>
</dbReference>
<dbReference type="SMART" id="SM01121">
    <property type="entry name" value="Dak1_2"/>
    <property type="match status" value="1"/>
</dbReference>
<dbReference type="SMART" id="SM01120">
    <property type="entry name" value="Dak2"/>
    <property type="match status" value="1"/>
</dbReference>
<dbReference type="AlphaFoldDB" id="A0A8J2ZRM3"/>
<comment type="caution">
    <text evidence="2">The sequence shown here is derived from an EMBL/GenBank/DDBJ whole genome shotgun (WGS) entry which is preliminary data.</text>
</comment>
<name>A0A8J2ZRM3_9BACL</name>
<organism evidence="2 3">
    <name type="scientific">Pullulanibacillus pueri</name>
    <dbReference type="NCBI Taxonomy" id="1437324"/>
    <lineage>
        <taxon>Bacteria</taxon>
        <taxon>Bacillati</taxon>
        <taxon>Bacillota</taxon>
        <taxon>Bacilli</taxon>
        <taxon>Bacillales</taxon>
        <taxon>Sporolactobacillaceae</taxon>
        <taxon>Pullulanibacillus</taxon>
    </lineage>
</organism>
<dbReference type="RefSeq" id="WP_188495387.1">
    <property type="nucleotide sequence ID" value="NZ_BMFV01000001.1"/>
</dbReference>
<dbReference type="Pfam" id="PF13684">
    <property type="entry name" value="FakA-like_C"/>
    <property type="match status" value="1"/>
</dbReference>
<proteinExistence type="predicted"/>
<dbReference type="SUPFAM" id="SSF101473">
    <property type="entry name" value="DhaL-like"/>
    <property type="match status" value="1"/>
</dbReference>
<evidence type="ECO:0000313" key="2">
    <source>
        <dbReference type="EMBL" id="GGH74815.1"/>
    </source>
</evidence>
<dbReference type="InterPro" id="IPR050270">
    <property type="entry name" value="DegV_domain_contain"/>
</dbReference>
<sequence length="560" mass="60933">MVKRSLNTQQFKLLLQKGADQLTAHSSTINALNVFPVPDGDTGTNMSLTIKSGIRHVLDGDPGTVGETAILFAKGLLMGARGNSGVILSQLFRGFSKVLENEIELTAGKWAEALQAGVDTAYKAVMKPVEGTILTVAKDAANVAIKQAQHHESLEKVLQETLKAAKRSLDLTPQLLPLLKEVGVVDSGGRGLVAIYEGFVMAISEADETSVEIKASVNLDEKVDELHDHNAHAFMKTEDIKYGYCTEFMVRFDQKSAISFNESAFRERLSQDGDSLLVVADDELLKVHVHTEKPGMMLSLAQDFGELIKIKVENMREQHAGLLSQTQTKKKVKSDQNAKREKIPYGIVTVAIGKGVKALFESIGATVVLEGGQTMNPSTEDLVKAIEDTHAEKVFILPNNSNIVMAASQAAEVVDLPVEVIKTKSIPQGMAALLAFNAEADLDQNAKHMTEAVQQVKSGQITYAVRDTSVNGVPIKKNDFIGLLNGDILASKPERMDTAIELLKHMINDDDEIVTLIYGENVNESEAFQLSEAIQALFEDVEIEIHSGGQPLYDYLIAVE</sequence>
<evidence type="ECO:0000313" key="3">
    <source>
        <dbReference type="Proteomes" id="UP000656813"/>
    </source>
</evidence>
<dbReference type="PANTHER" id="PTHR33434:SF4">
    <property type="entry name" value="PHOSPHATASE PROTEIN"/>
    <property type="match status" value="1"/>
</dbReference>
<evidence type="ECO:0000259" key="1">
    <source>
        <dbReference type="PROSITE" id="PS51480"/>
    </source>
</evidence>
<dbReference type="GO" id="GO:0006071">
    <property type="term" value="P:glycerol metabolic process"/>
    <property type="evidence" value="ECO:0007669"/>
    <property type="project" value="InterPro"/>
</dbReference>
<dbReference type="InterPro" id="IPR048394">
    <property type="entry name" value="FakA-like_M"/>
</dbReference>
<dbReference type="InterPro" id="IPR019986">
    <property type="entry name" value="YloV-like"/>
</dbReference>
<dbReference type="Proteomes" id="UP000656813">
    <property type="component" value="Unassembled WGS sequence"/>
</dbReference>
<dbReference type="Gene3D" id="1.25.40.340">
    <property type="match status" value="1"/>
</dbReference>
<dbReference type="InterPro" id="IPR004007">
    <property type="entry name" value="DhaL_dom"/>
</dbReference>
<dbReference type="NCBIfam" id="TIGR03599">
    <property type="entry name" value="YloV"/>
    <property type="match status" value="1"/>
</dbReference>
<dbReference type="GO" id="GO:0004371">
    <property type="term" value="F:glycerone kinase activity"/>
    <property type="evidence" value="ECO:0007669"/>
    <property type="project" value="InterPro"/>
</dbReference>
<accession>A0A8J2ZRM3</accession>
<feature type="domain" description="DhaL" evidence="1">
    <location>
        <begin position="9"/>
        <end position="201"/>
    </location>
</feature>
<keyword evidence="3" id="KW-1185">Reference proteome</keyword>